<dbReference type="AlphaFoldDB" id="L1LTF0"/>
<dbReference type="Proteomes" id="UP000010448">
    <property type="component" value="Unassembled WGS sequence"/>
</dbReference>
<keyword evidence="5" id="KW-0472">Membrane</keyword>
<keyword evidence="3" id="KW-0812">Transmembrane</keyword>
<evidence type="ECO:0000313" key="7">
    <source>
        <dbReference type="Proteomes" id="UP000010448"/>
    </source>
</evidence>
<proteinExistence type="predicted"/>
<name>L1LTF0_9PSED</name>
<evidence type="ECO:0000256" key="2">
    <source>
        <dbReference type="ARBA" id="ARBA00022475"/>
    </source>
</evidence>
<comment type="subcellular location">
    <subcellularLocation>
        <location evidence="1">Cell membrane</location>
        <topology evidence="1">Multi-pass membrane protein</topology>
    </subcellularLocation>
</comment>
<dbReference type="InterPro" id="IPR050445">
    <property type="entry name" value="Bact_polysacc_biosynth/exp"/>
</dbReference>
<evidence type="ECO:0000256" key="1">
    <source>
        <dbReference type="ARBA" id="ARBA00004651"/>
    </source>
</evidence>
<sequence length="451" mass="49784">MSGYFEVPDRPSGDDLDFWALFQSLWRQKLIVGGFVLVAGACSVGYAMLSTPIFQAHSILKPAPINELDALNRSEVYTLPPAAALARIASSLGSYEMRLSFFRENQQLFAPYIIPNQSIEQSFDAFNRSVIALDALDVGKDAADFARAVNLTLDYPKGVDGAFILNKFVDYVIEAERQHISADVSALIKNRLAEIQGKIDVARANYQMDKEAKIAALIEADNVRRARLQDELSALRVQLKLLRADRIAVLNEAISIARSLGIRKPATQSSLAEETMNGSGSVIKTEVNSQQAPLYFMGSDALEAELATLRARKSDDFVTARTSEIAKELQMLQVNREVEGLKARLNEDLFLDNVQPLRAEAARLQSLSTDFSHVQLVSIDQRALPSESPVKPRRALIVLAGLISGLGLGLLVAFARYQVQCMRTRSLRSALPRVLEAQDPLLRPAETVRIE</sequence>
<evidence type="ECO:0000256" key="3">
    <source>
        <dbReference type="ARBA" id="ARBA00022692"/>
    </source>
</evidence>
<keyword evidence="2" id="KW-1003">Cell membrane</keyword>
<keyword evidence="4" id="KW-1133">Transmembrane helix</keyword>
<dbReference type="RefSeq" id="WP_009407565.1">
    <property type="nucleotide sequence ID" value="NZ_AMWJ02000001.1"/>
</dbReference>
<evidence type="ECO:0000313" key="6">
    <source>
        <dbReference type="EMBL" id="NNJ14370.1"/>
    </source>
</evidence>
<gene>
    <name evidence="6" type="ORF">CSV86_003415</name>
</gene>
<dbReference type="Pfam" id="PF02706">
    <property type="entry name" value="Wzz"/>
    <property type="match status" value="1"/>
</dbReference>
<dbReference type="InterPro" id="IPR003856">
    <property type="entry name" value="LPS_length_determ_N"/>
</dbReference>
<dbReference type="PANTHER" id="PTHR32309:SF13">
    <property type="entry name" value="FERRIC ENTEROBACTIN TRANSPORT PROTEIN FEPE"/>
    <property type="match status" value="1"/>
</dbReference>
<dbReference type="Gene3D" id="3.30.1890.10">
    <property type="entry name" value="FepE-like"/>
    <property type="match status" value="2"/>
</dbReference>
<dbReference type="eggNOG" id="COG3765">
    <property type="taxonomic scope" value="Bacteria"/>
</dbReference>
<reference evidence="6 7" key="1">
    <citation type="journal article" date="2013" name="Genome Announc.">
        <title>Genome Sequence of Naphthalene-Degrading Soil Bacterium Pseudomonas putida CSV86.</title>
        <authorList>
            <person name="Phale P.S."/>
            <person name="Paliwal V."/>
            <person name="Raju S.C."/>
            <person name="Modak A."/>
            <person name="Purohit H.J."/>
        </authorList>
    </citation>
    <scope>NUCLEOTIDE SEQUENCE [LARGE SCALE GENOMIC DNA]</scope>
    <source>
        <strain evidence="6 7">CSV86</strain>
    </source>
</reference>
<organism evidence="6 7">
    <name type="scientific">Pseudomonas bharatica CSV86</name>
    <dbReference type="NCBI Taxonomy" id="1005395"/>
    <lineage>
        <taxon>Bacteria</taxon>
        <taxon>Pseudomonadati</taxon>
        <taxon>Pseudomonadota</taxon>
        <taxon>Gammaproteobacteria</taxon>
        <taxon>Pseudomonadales</taxon>
        <taxon>Pseudomonadaceae</taxon>
        <taxon>Pseudomonas</taxon>
        <taxon>Pseudomonas bharatica</taxon>
    </lineage>
</organism>
<accession>L1LTF0</accession>
<evidence type="ECO:0000256" key="5">
    <source>
        <dbReference type="ARBA" id="ARBA00023136"/>
    </source>
</evidence>
<dbReference type="EMBL" id="AMWJ02000001">
    <property type="protein sequence ID" value="NNJ14370.1"/>
    <property type="molecule type" value="Genomic_DNA"/>
</dbReference>
<dbReference type="GO" id="GO:0004713">
    <property type="term" value="F:protein tyrosine kinase activity"/>
    <property type="evidence" value="ECO:0007669"/>
    <property type="project" value="TreeGrafter"/>
</dbReference>
<comment type="caution">
    <text evidence="6">The sequence shown here is derived from an EMBL/GenBank/DDBJ whole genome shotgun (WGS) entry which is preliminary data.</text>
</comment>
<dbReference type="SUPFAM" id="SSF160355">
    <property type="entry name" value="Bacterial polysaccharide co-polymerase-like"/>
    <property type="match status" value="2"/>
</dbReference>
<keyword evidence="7" id="KW-1185">Reference proteome</keyword>
<dbReference type="PANTHER" id="PTHR32309">
    <property type="entry name" value="TYROSINE-PROTEIN KINASE"/>
    <property type="match status" value="1"/>
</dbReference>
<protein>
    <submittedName>
        <fullName evidence="6">Chain-length determining protein</fullName>
    </submittedName>
</protein>
<evidence type="ECO:0000256" key="4">
    <source>
        <dbReference type="ARBA" id="ARBA00022989"/>
    </source>
</evidence>
<dbReference type="OrthoDB" id="7028163at2"/>
<dbReference type="GO" id="GO:0005886">
    <property type="term" value="C:plasma membrane"/>
    <property type="evidence" value="ECO:0007669"/>
    <property type="project" value="UniProtKB-SubCell"/>
</dbReference>